<dbReference type="Pfam" id="PF01571">
    <property type="entry name" value="GCV_T"/>
    <property type="match status" value="1"/>
</dbReference>
<dbReference type="GO" id="GO:0008168">
    <property type="term" value="F:methyltransferase activity"/>
    <property type="evidence" value="ECO:0007669"/>
    <property type="project" value="UniProtKB-KW"/>
</dbReference>
<organism evidence="3 4">
    <name type="scientific">Pseudarthrobacter enclensis</name>
    <dbReference type="NCBI Taxonomy" id="993070"/>
    <lineage>
        <taxon>Bacteria</taxon>
        <taxon>Bacillati</taxon>
        <taxon>Actinomycetota</taxon>
        <taxon>Actinomycetes</taxon>
        <taxon>Micrococcales</taxon>
        <taxon>Micrococcaceae</taxon>
        <taxon>Pseudarthrobacter</taxon>
    </lineage>
</organism>
<accession>A0A0V8I5T4</accession>
<reference evidence="3 4" key="1">
    <citation type="journal article" date="2014" name="Arch. Microbiol.">
        <title>Arthrobacter enclensis sp. nov., isolated from sediment sample.</title>
        <authorList>
            <person name="Dastager S.G."/>
            <person name="Liu Q."/>
            <person name="Tang S.K."/>
            <person name="Krishnamurthi S."/>
            <person name="Lee J.C."/>
            <person name="Li W.J."/>
        </authorList>
    </citation>
    <scope>NUCLEOTIDE SEQUENCE [LARGE SCALE GENOMIC DNA]</scope>
    <source>
        <strain evidence="3 4">NIO-1008</strain>
    </source>
</reference>
<dbReference type="PIRSF" id="PIRSF006487">
    <property type="entry name" value="GcvT"/>
    <property type="match status" value="1"/>
</dbReference>
<feature type="binding site" evidence="1">
    <location>
        <position position="199"/>
    </location>
    <ligand>
        <name>substrate</name>
    </ligand>
</feature>
<dbReference type="EMBL" id="LNQM01000011">
    <property type="protein sequence ID" value="KSU70066.1"/>
    <property type="molecule type" value="Genomic_DNA"/>
</dbReference>
<sequence length="442" mass="49134">MIQEAGGAVNLLRRSPLGKFFAPGYEAEFTTWREEQKAWMESVALLELSYHMPELHLRGTEVIPFLKEIAVNKLDVFPVLRAKQLVLAAPDGNFIADAIIFHEEDDFYRVVGDIDWVHFNAVNTSFDVTATVNPNWYGPQVPRDVFRVQLQGPRALELVTELVGHHLPEIKFFHIGELEIAGKKVRALRHGMAGTPGFELYGPWDDQEAVRAAIEQTGAKYGLRKVGAVTYPTSSQESGWMPIPLPAIYTAPELKEYREWLGPYALSALGSLAGSMTSENIEDYYINPIEAGYGSLIDWDRDFVGRDALRAKFDEPKRVKVTLEWNDEDVAATIAASLFDGSPAQSLNIPMPHYAFYPADTVLDANGQQVGVSQWSCYSANAQHVISTAVIDTSCAELGTELTLVWGNPDIQTSLSDAKEVRKIRVTVAPVPYFNKAIKTTN</sequence>
<proteinExistence type="predicted"/>
<keyword evidence="3" id="KW-0808">Transferase</keyword>
<gene>
    <name evidence="3" type="ORF">AS031_18340</name>
</gene>
<dbReference type="InterPro" id="IPR006222">
    <property type="entry name" value="GCVT_N"/>
</dbReference>
<dbReference type="Proteomes" id="UP000053199">
    <property type="component" value="Unassembled WGS sequence"/>
</dbReference>
<evidence type="ECO:0000259" key="2">
    <source>
        <dbReference type="Pfam" id="PF01571"/>
    </source>
</evidence>
<dbReference type="STRING" id="993070.AS031_18340"/>
<keyword evidence="3" id="KW-0489">Methyltransferase</keyword>
<dbReference type="InterPro" id="IPR027266">
    <property type="entry name" value="TrmE/GcvT-like"/>
</dbReference>
<feature type="domain" description="GCVT N-terminal" evidence="2">
    <location>
        <begin position="27"/>
        <end position="239"/>
    </location>
</feature>
<evidence type="ECO:0000256" key="1">
    <source>
        <dbReference type="PIRSR" id="PIRSR006487-1"/>
    </source>
</evidence>
<evidence type="ECO:0000313" key="4">
    <source>
        <dbReference type="Proteomes" id="UP000053199"/>
    </source>
</evidence>
<dbReference type="PANTHER" id="PTHR43757">
    <property type="entry name" value="AMINOMETHYLTRANSFERASE"/>
    <property type="match status" value="1"/>
</dbReference>
<keyword evidence="4" id="KW-1185">Reference proteome</keyword>
<comment type="caution">
    <text evidence="3">The sequence shown here is derived from an EMBL/GenBank/DDBJ whole genome shotgun (WGS) entry which is preliminary data.</text>
</comment>
<evidence type="ECO:0000313" key="3">
    <source>
        <dbReference type="EMBL" id="KSU70066.1"/>
    </source>
</evidence>
<dbReference type="AlphaFoldDB" id="A0A0V8I5T4"/>
<dbReference type="PANTHER" id="PTHR43757:SF2">
    <property type="entry name" value="AMINOMETHYLTRANSFERASE, MITOCHONDRIAL"/>
    <property type="match status" value="1"/>
</dbReference>
<dbReference type="InterPro" id="IPR028896">
    <property type="entry name" value="GcvT/YgfZ/DmdA"/>
</dbReference>
<name>A0A0V8I5T4_9MICC</name>
<dbReference type="OrthoDB" id="2055370at2"/>
<dbReference type="SUPFAM" id="SSF103025">
    <property type="entry name" value="Folate-binding domain"/>
    <property type="match status" value="1"/>
</dbReference>
<dbReference type="GO" id="GO:0032259">
    <property type="term" value="P:methylation"/>
    <property type="evidence" value="ECO:0007669"/>
    <property type="project" value="UniProtKB-KW"/>
</dbReference>
<dbReference type="Gene3D" id="3.30.1360.120">
    <property type="entry name" value="Probable tRNA modification gtpase trme, domain 1"/>
    <property type="match status" value="1"/>
</dbReference>
<protein>
    <submittedName>
        <fullName evidence="3">Aminomethyltransferase</fullName>
    </submittedName>
</protein>